<feature type="region of interest" description="Disordered" evidence="1">
    <location>
        <begin position="1432"/>
        <end position="1474"/>
    </location>
</feature>
<reference evidence="5" key="1">
    <citation type="submission" date="2016-04" db="EMBL/GenBank/DDBJ databases">
        <authorList>
            <person name="Chen L."/>
            <person name="Zhuang W."/>
            <person name="Wang G."/>
        </authorList>
    </citation>
    <scope>NUCLEOTIDE SEQUENCE [LARGE SCALE GENOMIC DNA]</scope>
    <source>
        <strain evidence="5">17621</strain>
    </source>
</reference>
<dbReference type="Gene3D" id="3.90.1720.80">
    <property type="match status" value="1"/>
</dbReference>
<dbReference type="EMBL" id="LVXG01000003">
    <property type="protein sequence ID" value="OQP54577.1"/>
    <property type="molecule type" value="Genomic_DNA"/>
</dbReference>
<accession>A0A1V9F8K8</accession>
<dbReference type="Pfam" id="PF20041">
    <property type="entry name" value="DUF6443"/>
    <property type="match status" value="1"/>
</dbReference>
<sequence length="1641" mass="179643">MKSFLMIHRKPFRLLCFISLTLLSIANSAFSQFQFWNPSHAIGPVSGNTHYTYNQTPDQLVEIYIAGFPSVGQTYQWWSNTTPNDAGFSMIAGATQSSYTPGPLTQNMWFKRQTTNINGASIFSNVVKLTVVSANWEDRNYVREHDVQVTGVTTWQTVDQLPIGQKIQTTSYVDGLGRSVEKISRETATPATPGGLWGDVVQFSQYDQFGRESQKYLPYTTSTEIGKYKSAPLTEQPQYYTNVYNETAAYASIQFDKSPLNRIETMNGSGAAWSNATGRTAVYDMNSAADNVQIFTVDYIQGNPPVNRGAYAANALYKAIGTDENGKSIITYTDMSGYLILKKTQSDDAPSAAHTGWICTYSIYDDKGLLRYELQPEAVKYLDSHGWSFAGTDGAQVLKELCFQYNYDDKGRMIWKKVPGADPLNLLYDVRDRLVFTQDGNQAALSTPQWTANLYDELDRPVATVLYNTTKTVTQLQADINNSVNTSLAVTTNAQGYSINTSTFNNPVSNSDLNNTAVTAIVKYQFYDDYSFATATQFNTGFTNLSAYNTSDPNVLPIVTSKRTLSLPTGSMARVLGSGTFLSTTNYFDEDGLLIQTLNDNIKTGTDITTRQYNFDGRIMSICSDHTTTGTGFSHFITLTKNNFDKLGRVTSIQKQFGSNTFKTVAAYEYDDVGRIKTTNFDPDYVPVNGRTGNGLESLAYSFNIHNEITGINKDFALKDPANYNKWEHFFGMYLGYDNRDNVFTKSQLNGQVTGVLWNTQGDDAQRKYDYSYDNARRLINAAFTEQKHPGDGWGNAKMDFSVTGTNGKITYDLNGNLLNMLQKGVMPGTATPITIDELSYTYASYSNKLQSVTDQMLTTNVNGLSGDFKDGSNGTGADYVYDNNGNVVIDLNKNAKELENVANANGISYNFLDKPEKIRIAGKGTIRIVYSADGQKLQRVYIPESGDPATITTYINQFVYQETGSVTTTAAPPFATSGGTLSYINFEEGRIRAITPTASSTDGGLDAMAVSGNITLPDGRMGAYDYFVKDYQQSVRMILTEETHSAYNTCTMETSRSMAEDPVFGQTGGANEVESTRCPKPAAWQNANLGNSVSRLGNNAGHNIGPNTLQKVMAGDKVNASVYYYYEASTGGTSPNMVSTVLTSLAQAITGGGVASSIVKANATGITNQLNGTSGFINAVQPAGGVGTAPQAYLTVLFFDERFNFIEAADGGVVHQQVGASGSDPAPIGLGTVKAPKNGYAFVYVSNQNDQDVFFDNLKVGITRGNIIEENHYYAYGLRIAAISSRKAGDVNEGKLKNDYLYNDKELFDDADLGWYDYGFRNYDAQVGRFTQLDPLAYNYPYLTPFQYASCDPVTNIDIDGLEGGSAVVGLAGDFLESTKGINQAAVFVTAVRAVKTVETATSLGSLALNVTSIAIQTAITTVRLIDGDNATMPVGSSESSNTRMGSGPSLSNSGGNDAHEGPGDELNDNNLFDPKPKFPSFQTLLSNYPLPYDIRPDRTPIDPKKPVNDVTGENFLYFNQCAIRVSIALRKSGVSLKGAKNYTNPGSSPLGNGNIIGAKNLTRFLLKFGKPEEYNGMTTNVVSKITGRTGIIYFENIYEGGVRSPDHVHIELWDNDHYQSNFDPMQMFSGTKILFWEIK</sequence>
<feature type="chain" id="PRO_5012280337" description="DUF6443 domain-containing protein" evidence="2">
    <location>
        <begin position="32"/>
        <end position="1641"/>
    </location>
</feature>
<evidence type="ECO:0000256" key="2">
    <source>
        <dbReference type="SAM" id="SignalP"/>
    </source>
</evidence>
<name>A0A1V9F8K8_9BACT</name>
<evidence type="ECO:0000259" key="3">
    <source>
        <dbReference type="Pfam" id="PF20041"/>
    </source>
</evidence>
<evidence type="ECO:0000313" key="4">
    <source>
        <dbReference type="EMBL" id="OQP54577.1"/>
    </source>
</evidence>
<dbReference type="InterPro" id="IPR022385">
    <property type="entry name" value="Rhs_assc_core"/>
</dbReference>
<dbReference type="Gene3D" id="4.10.280.80">
    <property type="match status" value="1"/>
</dbReference>
<feature type="compositionally biased region" description="Low complexity" evidence="1">
    <location>
        <begin position="1447"/>
        <end position="1458"/>
    </location>
</feature>
<dbReference type="Proteomes" id="UP000192610">
    <property type="component" value="Unassembled WGS sequence"/>
</dbReference>
<feature type="domain" description="DUF6443" evidence="3">
    <location>
        <begin position="150"/>
        <end position="280"/>
    </location>
</feature>
<dbReference type="InterPro" id="IPR045619">
    <property type="entry name" value="DUF6443"/>
</dbReference>
<feature type="compositionally biased region" description="Polar residues" evidence="1">
    <location>
        <begin position="1436"/>
        <end position="1446"/>
    </location>
</feature>
<organism evidence="4 5">
    <name type="scientific">Niastella yeongjuensis</name>
    <dbReference type="NCBI Taxonomy" id="354355"/>
    <lineage>
        <taxon>Bacteria</taxon>
        <taxon>Pseudomonadati</taxon>
        <taxon>Bacteroidota</taxon>
        <taxon>Chitinophagia</taxon>
        <taxon>Chitinophagales</taxon>
        <taxon>Chitinophagaceae</taxon>
        <taxon>Niastella</taxon>
    </lineage>
</organism>
<evidence type="ECO:0000313" key="5">
    <source>
        <dbReference type="Proteomes" id="UP000192610"/>
    </source>
</evidence>
<gene>
    <name evidence="4" type="ORF">A4H97_21650</name>
</gene>
<comment type="caution">
    <text evidence="4">The sequence shown here is derived from an EMBL/GenBank/DDBJ whole genome shotgun (WGS) entry which is preliminary data.</text>
</comment>
<protein>
    <recommendedName>
        <fullName evidence="3">DUF6443 domain-containing protein</fullName>
    </recommendedName>
</protein>
<dbReference type="Gene3D" id="2.180.10.10">
    <property type="entry name" value="RHS repeat-associated core"/>
    <property type="match status" value="2"/>
</dbReference>
<proteinExistence type="predicted"/>
<dbReference type="InterPro" id="IPR025562">
    <property type="entry name" value="Tae4"/>
</dbReference>
<evidence type="ECO:0000256" key="1">
    <source>
        <dbReference type="SAM" id="MobiDB-lite"/>
    </source>
</evidence>
<dbReference type="STRING" id="354355.SAMN05660816_01843"/>
<dbReference type="Pfam" id="PF14113">
    <property type="entry name" value="Tae4"/>
    <property type="match status" value="1"/>
</dbReference>
<feature type="signal peptide" evidence="2">
    <location>
        <begin position="1"/>
        <end position="31"/>
    </location>
</feature>
<keyword evidence="2" id="KW-0732">Signal</keyword>
<dbReference type="NCBIfam" id="TIGR03696">
    <property type="entry name" value="Rhs_assc_core"/>
    <property type="match status" value="1"/>
</dbReference>
<keyword evidence="5" id="KW-1185">Reference proteome</keyword>